<keyword evidence="3" id="KW-1185">Reference proteome</keyword>
<dbReference type="AlphaFoldDB" id="A0A8J2TCN9"/>
<accession>A0A8J2TCN9</accession>
<keyword evidence="1" id="KW-0812">Transmembrane</keyword>
<name>A0A8J2TCN9_ZYGB2</name>
<feature type="transmembrane region" description="Helical" evidence="1">
    <location>
        <begin position="32"/>
        <end position="51"/>
    </location>
</feature>
<feature type="transmembrane region" description="Helical" evidence="1">
    <location>
        <begin position="6"/>
        <end position="25"/>
    </location>
</feature>
<keyword evidence="1" id="KW-0472">Membrane</keyword>
<sequence length="292" mass="32341">MQVKSFLLLVVYYNLLYISVSDVNLKGFKNLVILPLYNASLLTTVVTLVFPRLSISAIIRLSVLCFLFTESANLLPNMQASTLPLLALKLVLKTKSKEVGLQLSTFCKQLAPLFLLGLIVNWMTSSSDSIATCNTILGYATLTGVVSYARDNVFIDLMQSREKIGVFHPAIPLASITLLLCYLLKYSFATLVLRGYLAYLFCRKLSAVGFSIPNWTAFMSGTLNIVIFITLLVLAFSAASGLDETTIWIARKGSFEISIFSFLFVCACEFVLQRLPSTIETKTVLGSLKRNF</sequence>
<feature type="transmembrane region" description="Helical" evidence="1">
    <location>
        <begin position="217"/>
        <end position="242"/>
    </location>
</feature>
<feature type="transmembrane region" description="Helical" evidence="1">
    <location>
        <begin position="170"/>
        <end position="197"/>
    </location>
</feature>
<protein>
    <submittedName>
        <fullName evidence="2">ZYBA0S15-00782g1_1</fullName>
    </submittedName>
</protein>
<proteinExistence type="predicted"/>
<dbReference type="EMBL" id="HG316468">
    <property type="protein sequence ID" value="CDF91884.1"/>
    <property type="molecule type" value="Genomic_DNA"/>
</dbReference>
<evidence type="ECO:0000256" key="1">
    <source>
        <dbReference type="SAM" id="Phobius"/>
    </source>
</evidence>
<gene>
    <name evidence="2" type="ORF">BN860_00782g</name>
</gene>
<evidence type="ECO:0000313" key="3">
    <source>
        <dbReference type="Proteomes" id="UP000019375"/>
    </source>
</evidence>
<keyword evidence="1" id="KW-1133">Transmembrane helix</keyword>
<organism evidence="2 3">
    <name type="scientific">Zygosaccharomyces bailii (strain CLIB 213 / ATCC 58445 / CBS 680 / BCRC 21525 / NBRC 1098 / NCYC 1416 / NRRL Y-2227)</name>
    <dbReference type="NCBI Taxonomy" id="1333698"/>
    <lineage>
        <taxon>Eukaryota</taxon>
        <taxon>Fungi</taxon>
        <taxon>Dikarya</taxon>
        <taxon>Ascomycota</taxon>
        <taxon>Saccharomycotina</taxon>
        <taxon>Saccharomycetes</taxon>
        <taxon>Saccharomycetales</taxon>
        <taxon>Saccharomycetaceae</taxon>
        <taxon>Zygosaccharomyces</taxon>
    </lineage>
</organism>
<evidence type="ECO:0000313" key="2">
    <source>
        <dbReference type="EMBL" id="CDF91884.1"/>
    </source>
</evidence>
<reference evidence="3" key="1">
    <citation type="journal article" date="2013" name="Genome Announc.">
        <title>Genome sequence of the food spoilage yeast Zygosaccharomyces bailii CLIB 213(T).</title>
        <authorList>
            <person name="Galeote V."/>
            <person name="Bigey F."/>
            <person name="Devillers H."/>
            <person name="Neuveglise C."/>
            <person name="Dequin S."/>
        </authorList>
    </citation>
    <scope>NUCLEOTIDE SEQUENCE [LARGE SCALE GENOMIC DNA]</scope>
    <source>
        <strain evidence="3">CLIB 213 / ATCC 58445 / CBS 680 / CCRC 21525 / NBRC 1098 / NCYC 1416 / NRRL Y-2227</strain>
    </source>
</reference>
<dbReference type="Proteomes" id="UP000019375">
    <property type="component" value="Unassembled WGS sequence"/>
</dbReference>